<evidence type="ECO:0000313" key="3">
    <source>
        <dbReference type="EMBL" id="NKQ57618.1"/>
    </source>
</evidence>
<dbReference type="EMBL" id="JAAXLS010000039">
    <property type="protein sequence ID" value="NKQ57618.1"/>
    <property type="molecule type" value="Genomic_DNA"/>
</dbReference>
<dbReference type="Proteomes" id="UP000715441">
    <property type="component" value="Unassembled WGS sequence"/>
</dbReference>
<organism evidence="3 4">
    <name type="scientific">Amycolatopsis acididurans</name>
    <dbReference type="NCBI Taxonomy" id="2724524"/>
    <lineage>
        <taxon>Bacteria</taxon>
        <taxon>Bacillati</taxon>
        <taxon>Actinomycetota</taxon>
        <taxon>Actinomycetes</taxon>
        <taxon>Pseudonocardiales</taxon>
        <taxon>Pseudonocardiaceae</taxon>
        <taxon>Amycolatopsis</taxon>
    </lineage>
</organism>
<feature type="domain" description="Putative sensor" evidence="2">
    <location>
        <begin position="21"/>
        <end position="199"/>
    </location>
</feature>
<keyword evidence="1" id="KW-1133">Transmembrane helix</keyword>
<reference evidence="3 4" key="1">
    <citation type="submission" date="2020-04" db="EMBL/GenBank/DDBJ databases">
        <title>Novel species.</title>
        <authorList>
            <person name="Teo W.F.A."/>
            <person name="Lipun K."/>
            <person name="Srisuk N."/>
            <person name="Duangmal K."/>
        </authorList>
    </citation>
    <scope>NUCLEOTIDE SEQUENCE [LARGE SCALE GENOMIC DNA]</scope>
    <source>
        <strain evidence="3 4">K13G38</strain>
    </source>
</reference>
<evidence type="ECO:0000256" key="1">
    <source>
        <dbReference type="SAM" id="Phobius"/>
    </source>
</evidence>
<dbReference type="Pfam" id="PF13796">
    <property type="entry name" value="Sensor"/>
    <property type="match status" value="1"/>
</dbReference>
<dbReference type="RefSeq" id="WP_168520668.1">
    <property type="nucleotide sequence ID" value="NZ_JAAXLS010000039.1"/>
</dbReference>
<keyword evidence="4" id="KW-1185">Reference proteome</keyword>
<dbReference type="InterPro" id="IPR025828">
    <property type="entry name" value="Put_sensor_dom"/>
</dbReference>
<keyword evidence="3" id="KW-0418">Kinase</keyword>
<proteinExistence type="predicted"/>
<feature type="transmembrane region" description="Helical" evidence="1">
    <location>
        <begin position="47"/>
        <end position="67"/>
    </location>
</feature>
<gene>
    <name evidence="3" type="ORF">HFP15_32625</name>
</gene>
<feature type="transmembrane region" description="Helical" evidence="1">
    <location>
        <begin position="166"/>
        <end position="184"/>
    </location>
</feature>
<evidence type="ECO:0000259" key="2">
    <source>
        <dbReference type="Pfam" id="PF13796"/>
    </source>
</evidence>
<comment type="caution">
    <text evidence="3">The sequence shown here is derived from an EMBL/GenBank/DDBJ whole genome shotgun (WGS) entry which is preliminary data.</text>
</comment>
<name>A0ABX1JCY8_9PSEU</name>
<keyword evidence="1" id="KW-0812">Transmembrane</keyword>
<evidence type="ECO:0000313" key="4">
    <source>
        <dbReference type="Proteomes" id="UP000715441"/>
    </source>
</evidence>
<accession>A0ABX1JCY8</accession>
<keyword evidence="1" id="KW-0472">Membrane</keyword>
<sequence length="221" mass="23366">MTSAYSDGSDPHPPVGGSLVFLLLSLPVGIAGFVSVVTLATLGLATVIVWAGLPVLALLILGARVAARLERVRVHGLLSVYVATPYRPIPAAGLRARWRARLADAATWRDLAYFVLLFPIGIAEFVVVVTLWSAGIGLAALPVYFQSLPPDAHVFGYFSPGTFVETLPWAALGVLVIAVSIAATRSMGILHARYARAVLGPGRRARLLAEKHDPTPLSTVA</sequence>
<feature type="transmembrane region" description="Helical" evidence="1">
    <location>
        <begin position="20"/>
        <end position="41"/>
    </location>
</feature>
<feature type="transmembrane region" description="Helical" evidence="1">
    <location>
        <begin position="111"/>
        <end position="141"/>
    </location>
</feature>
<dbReference type="GO" id="GO:0016301">
    <property type="term" value="F:kinase activity"/>
    <property type="evidence" value="ECO:0007669"/>
    <property type="project" value="UniProtKB-KW"/>
</dbReference>
<keyword evidence="3" id="KW-0808">Transferase</keyword>
<protein>
    <submittedName>
        <fullName evidence="3">Two-component system sensor kinase</fullName>
    </submittedName>
</protein>